<sequence>MSDYGSDLETLENQLESLESNISATAQMSAVFQQELNGMQTSISVAEKEARGLSSSLSKGLRGAFGDVILEGAKFSDVLESLAQRMIRSTFSQAMSPVTDAIGGALSGGVNSILGSIFPSANGNAFVGGRATAFAKGGVVGGPTVFPMRGGMGLMGEAGPEAIMPLRRGADGRLGVEGAGGGNAVSVTMNITTPDAESFTRSQTQVAAGISRAIARGNRNQ</sequence>
<name>A0A916QZ19_9RHOB</name>
<organism evidence="2 3">
    <name type="scientific">Neptunicoccus cionae</name>
    <dbReference type="NCBI Taxonomy" id="2035344"/>
    <lineage>
        <taxon>Bacteria</taxon>
        <taxon>Pseudomonadati</taxon>
        <taxon>Pseudomonadota</taxon>
        <taxon>Alphaproteobacteria</taxon>
        <taxon>Rhodobacterales</taxon>
        <taxon>Paracoccaceae</taxon>
        <taxon>Neptunicoccus</taxon>
    </lineage>
</organism>
<dbReference type="AlphaFoldDB" id="A0A916QZ19"/>
<dbReference type="Proteomes" id="UP000628017">
    <property type="component" value="Unassembled WGS sequence"/>
</dbReference>
<reference evidence="2" key="1">
    <citation type="journal article" date="2014" name="Int. J. Syst. Evol. Microbiol.">
        <title>Complete genome sequence of Corynebacterium casei LMG S-19264T (=DSM 44701T), isolated from a smear-ripened cheese.</title>
        <authorList>
            <consortium name="US DOE Joint Genome Institute (JGI-PGF)"/>
            <person name="Walter F."/>
            <person name="Albersmeier A."/>
            <person name="Kalinowski J."/>
            <person name="Ruckert C."/>
        </authorList>
    </citation>
    <scope>NUCLEOTIDE SEQUENCE</scope>
    <source>
        <strain evidence="2">CGMCC 1.15880</strain>
    </source>
</reference>
<evidence type="ECO:0000256" key="1">
    <source>
        <dbReference type="SAM" id="Coils"/>
    </source>
</evidence>
<dbReference type="EMBL" id="BMKA01000003">
    <property type="protein sequence ID" value="GGA22935.1"/>
    <property type="molecule type" value="Genomic_DNA"/>
</dbReference>
<proteinExistence type="predicted"/>
<dbReference type="RefSeq" id="WP_188675694.1">
    <property type="nucleotide sequence ID" value="NZ_BMKA01000003.1"/>
</dbReference>
<protein>
    <submittedName>
        <fullName evidence="2">Tail protein</fullName>
    </submittedName>
</protein>
<keyword evidence="3" id="KW-1185">Reference proteome</keyword>
<evidence type="ECO:0000313" key="2">
    <source>
        <dbReference type="EMBL" id="GGA22935.1"/>
    </source>
</evidence>
<gene>
    <name evidence="2" type="ORF">GCM10011498_24640</name>
</gene>
<keyword evidence="1" id="KW-0175">Coiled coil</keyword>
<comment type="caution">
    <text evidence="2">The sequence shown here is derived from an EMBL/GenBank/DDBJ whole genome shotgun (WGS) entry which is preliminary data.</text>
</comment>
<evidence type="ECO:0000313" key="3">
    <source>
        <dbReference type="Proteomes" id="UP000628017"/>
    </source>
</evidence>
<accession>A0A916QZ19</accession>
<reference evidence="2" key="2">
    <citation type="submission" date="2020-09" db="EMBL/GenBank/DDBJ databases">
        <authorList>
            <person name="Sun Q."/>
            <person name="Zhou Y."/>
        </authorList>
    </citation>
    <scope>NUCLEOTIDE SEQUENCE</scope>
    <source>
        <strain evidence="2">CGMCC 1.15880</strain>
    </source>
</reference>
<feature type="coiled-coil region" evidence="1">
    <location>
        <begin position="1"/>
        <end position="28"/>
    </location>
</feature>